<dbReference type="InterPro" id="IPR005661">
    <property type="entry name" value="OadB_MmdB"/>
</dbReference>
<keyword evidence="1" id="KW-1133">Transmembrane helix</keyword>
<name>A0A923LKF1_9FIRM</name>
<dbReference type="RefSeq" id="WP_186877095.1">
    <property type="nucleotide sequence ID" value="NZ_JACOPF010000005.1"/>
</dbReference>
<keyword evidence="3" id="KW-1185">Reference proteome</keyword>
<keyword evidence="1" id="KW-0812">Transmembrane</keyword>
<dbReference type="GO" id="GO:0016829">
    <property type="term" value="F:lyase activity"/>
    <property type="evidence" value="ECO:0007669"/>
    <property type="project" value="InterPro"/>
</dbReference>
<proteinExistence type="predicted"/>
<dbReference type="GO" id="GO:0006814">
    <property type="term" value="P:sodium ion transport"/>
    <property type="evidence" value="ECO:0007669"/>
    <property type="project" value="InterPro"/>
</dbReference>
<comment type="caution">
    <text evidence="2">The sequence shown here is derived from an EMBL/GenBank/DDBJ whole genome shotgun (WGS) entry which is preliminary data.</text>
</comment>
<sequence>MKKVMGIIGCILGFFLVVFGILAKVKEHTTVSIIGGADGPTAVFIAGKVNDDFMDFLIIIGVMLLAIVLIVYLKKKR</sequence>
<organism evidence="2 3">
    <name type="scientific">Mediterraneibacter hominis</name>
    <dbReference type="NCBI Taxonomy" id="2763054"/>
    <lineage>
        <taxon>Bacteria</taxon>
        <taxon>Bacillati</taxon>
        <taxon>Bacillota</taxon>
        <taxon>Clostridia</taxon>
        <taxon>Lachnospirales</taxon>
        <taxon>Lachnospiraceae</taxon>
        <taxon>Mediterraneibacter</taxon>
    </lineage>
</organism>
<accession>A0A923LKF1</accession>
<dbReference type="NCBIfam" id="TIGR01167">
    <property type="entry name" value="LPXTG_anchor"/>
    <property type="match status" value="1"/>
</dbReference>
<feature type="transmembrane region" description="Helical" evidence="1">
    <location>
        <begin position="53"/>
        <end position="73"/>
    </location>
</feature>
<dbReference type="Pfam" id="PF03977">
    <property type="entry name" value="OAD_beta"/>
    <property type="match status" value="1"/>
</dbReference>
<protein>
    <submittedName>
        <fullName evidence="2">Sodium ion-translocating decarboxylase subunit beta</fullName>
    </submittedName>
</protein>
<evidence type="ECO:0000313" key="3">
    <source>
        <dbReference type="Proteomes" id="UP000652477"/>
    </source>
</evidence>
<evidence type="ECO:0000313" key="2">
    <source>
        <dbReference type="EMBL" id="MBC5690445.1"/>
    </source>
</evidence>
<reference evidence="2" key="1">
    <citation type="submission" date="2020-08" db="EMBL/GenBank/DDBJ databases">
        <title>Genome public.</title>
        <authorList>
            <person name="Liu C."/>
            <person name="Sun Q."/>
        </authorList>
    </citation>
    <scope>NUCLEOTIDE SEQUENCE</scope>
    <source>
        <strain evidence="2">NSJ-55</strain>
    </source>
</reference>
<dbReference type="Proteomes" id="UP000652477">
    <property type="component" value="Unassembled WGS sequence"/>
</dbReference>
<gene>
    <name evidence="2" type="ORF">H8S37_16145</name>
</gene>
<dbReference type="EMBL" id="JACOPF010000005">
    <property type="protein sequence ID" value="MBC5690445.1"/>
    <property type="molecule type" value="Genomic_DNA"/>
</dbReference>
<keyword evidence="1" id="KW-0472">Membrane</keyword>
<evidence type="ECO:0000256" key="1">
    <source>
        <dbReference type="SAM" id="Phobius"/>
    </source>
</evidence>
<dbReference type="AlphaFoldDB" id="A0A923LKF1"/>